<evidence type="ECO:0000256" key="1">
    <source>
        <dbReference type="ARBA" id="ARBA00022490"/>
    </source>
</evidence>
<gene>
    <name evidence="6" type="primary">rnd</name>
    <name evidence="9" type="ORF">SAMN05192580_2293</name>
</gene>
<dbReference type="GO" id="GO:0000166">
    <property type="term" value="F:nucleotide binding"/>
    <property type="evidence" value="ECO:0007669"/>
    <property type="project" value="InterPro"/>
</dbReference>
<keyword evidence="2 6" id="KW-0819">tRNA processing</keyword>
<dbReference type="NCBIfam" id="TIGR01388">
    <property type="entry name" value="rnd"/>
    <property type="match status" value="1"/>
</dbReference>
<dbReference type="Gene3D" id="1.10.150.80">
    <property type="entry name" value="HRDC domain"/>
    <property type="match status" value="1"/>
</dbReference>
<dbReference type="GO" id="GO:0008408">
    <property type="term" value="F:3'-5' exonuclease activity"/>
    <property type="evidence" value="ECO:0007669"/>
    <property type="project" value="InterPro"/>
</dbReference>
<dbReference type="InterPro" id="IPR002121">
    <property type="entry name" value="HRDC_dom"/>
</dbReference>
<dbReference type="InterPro" id="IPR002562">
    <property type="entry name" value="3'-5'_exonuclease_dom"/>
</dbReference>
<dbReference type="InterPro" id="IPR051086">
    <property type="entry name" value="RNase_D-like"/>
</dbReference>
<comment type="cofactor">
    <cofactor evidence="6">
        <name>a divalent metal cation</name>
        <dbReference type="ChEBI" id="CHEBI:60240"/>
    </cofactor>
</comment>
<evidence type="ECO:0000313" key="10">
    <source>
        <dbReference type="Proteomes" id="UP000198824"/>
    </source>
</evidence>
<dbReference type="InterPro" id="IPR036397">
    <property type="entry name" value="RNaseH_sf"/>
</dbReference>
<dbReference type="Proteomes" id="UP000198824">
    <property type="component" value="Unassembled WGS sequence"/>
</dbReference>
<feature type="region of interest" description="Disordered" evidence="7">
    <location>
        <begin position="386"/>
        <end position="453"/>
    </location>
</feature>
<dbReference type="InterPro" id="IPR010997">
    <property type="entry name" value="HRDC-like_sf"/>
</dbReference>
<reference evidence="9 10" key="1">
    <citation type="submission" date="2016-10" db="EMBL/GenBank/DDBJ databases">
        <authorList>
            <person name="de Groot N.N."/>
        </authorList>
    </citation>
    <scope>NUCLEOTIDE SEQUENCE [LARGE SCALE GENOMIC DNA]</scope>
    <source>
        <strain evidence="9 10">S5-249</strain>
    </source>
</reference>
<dbReference type="SMART" id="SM00474">
    <property type="entry name" value="35EXOc"/>
    <property type="match status" value="1"/>
</dbReference>
<comment type="subcellular location">
    <subcellularLocation>
        <location evidence="6">Cytoplasm</location>
    </subcellularLocation>
</comment>
<evidence type="ECO:0000313" key="9">
    <source>
        <dbReference type="EMBL" id="SFR98486.1"/>
    </source>
</evidence>
<dbReference type="Pfam" id="PF01612">
    <property type="entry name" value="DNA_pol_A_exo1"/>
    <property type="match status" value="1"/>
</dbReference>
<dbReference type="EC" id="3.1.13.5" evidence="6"/>
<dbReference type="InterPro" id="IPR012337">
    <property type="entry name" value="RNaseH-like_sf"/>
</dbReference>
<dbReference type="PANTHER" id="PTHR47649">
    <property type="entry name" value="RIBONUCLEASE D"/>
    <property type="match status" value="1"/>
</dbReference>
<dbReference type="GO" id="GO:0003676">
    <property type="term" value="F:nucleic acid binding"/>
    <property type="evidence" value="ECO:0007669"/>
    <property type="project" value="InterPro"/>
</dbReference>
<keyword evidence="3 6" id="KW-0540">Nuclease</keyword>
<dbReference type="SUPFAM" id="SSF47819">
    <property type="entry name" value="HRDC-like"/>
    <property type="match status" value="2"/>
</dbReference>
<dbReference type="PROSITE" id="PS50967">
    <property type="entry name" value="HRDC"/>
    <property type="match status" value="1"/>
</dbReference>
<dbReference type="STRING" id="1166337.SAMN05192580_2293"/>
<accession>A0A1I6L4W9</accession>
<dbReference type="CDD" id="cd06142">
    <property type="entry name" value="RNaseD_exo"/>
    <property type="match status" value="1"/>
</dbReference>
<evidence type="ECO:0000256" key="6">
    <source>
        <dbReference type="HAMAP-Rule" id="MF_01899"/>
    </source>
</evidence>
<evidence type="ECO:0000256" key="3">
    <source>
        <dbReference type="ARBA" id="ARBA00022722"/>
    </source>
</evidence>
<comment type="function">
    <text evidence="6">Exonuclease involved in the 3' processing of various precursor tRNAs. Initiates hydrolysis at the 3'-terminus of an RNA molecule and releases 5'-mononucleotides.</text>
</comment>
<dbReference type="InterPro" id="IPR006292">
    <property type="entry name" value="RNase_D"/>
</dbReference>
<dbReference type="GO" id="GO:0005737">
    <property type="term" value="C:cytoplasm"/>
    <property type="evidence" value="ECO:0007669"/>
    <property type="project" value="UniProtKB-SubCell"/>
</dbReference>
<evidence type="ECO:0000259" key="8">
    <source>
        <dbReference type="PROSITE" id="PS50967"/>
    </source>
</evidence>
<name>A0A1I6L4W9_9SPHN</name>
<keyword evidence="10" id="KW-1185">Reference proteome</keyword>
<organism evidence="9 10">
    <name type="scientific">Sphingomonas jatrophae</name>
    <dbReference type="NCBI Taxonomy" id="1166337"/>
    <lineage>
        <taxon>Bacteria</taxon>
        <taxon>Pseudomonadati</taxon>
        <taxon>Pseudomonadota</taxon>
        <taxon>Alphaproteobacteria</taxon>
        <taxon>Sphingomonadales</taxon>
        <taxon>Sphingomonadaceae</taxon>
        <taxon>Sphingomonas</taxon>
    </lineage>
</organism>
<keyword evidence="1 6" id="KW-0963">Cytoplasm</keyword>
<dbReference type="SUPFAM" id="SSF53098">
    <property type="entry name" value="Ribonuclease H-like"/>
    <property type="match status" value="1"/>
</dbReference>
<proteinExistence type="inferred from homology"/>
<dbReference type="Gene3D" id="3.30.420.10">
    <property type="entry name" value="Ribonuclease H-like superfamily/Ribonuclease H"/>
    <property type="match status" value="1"/>
</dbReference>
<evidence type="ECO:0000256" key="2">
    <source>
        <dbReference type="ARBA" id="ARBA00022694"/>
    </source>
</evidence>
<dbReference type="EMBL" id="FOZG01000002">
    <property type="protein sequence ID" value="SFR98486.1"/>
    <property type="molecule type" value="Genomic_DNA"/>
</dbReference>
<dbReference type="AlphaFoldDB" id="A0A1I6L4W9"/>
<dbReference type="Pfam" id="PF00570">
    <property type="entry name" value="HRDC"/>
    <property type="match status" value="1"/>
</dbReference>
<keyword evidence="5 6" id="KW-0269">Exonuclease</keyword>
<comment type="similarity">
    <text evidence="6">Belongs to the RNase D family.</text>
</comment>
<dbReference type="RefSeq" id="WP_242653452.1">
    <property type="nucleotide sequence ID" value="NZ_FOZG01000002.1"/>
</dbReference>
<dbReference type="HAMAP" id="MF_01899">
    <property type="entry name" value="RNase_D"/>
    <property type="match status" value="1"/>
</dbReference>
<comment type="catalytic activity">
    <reaction evidence="6">
        <text>Exonucleolytic cleavage that removes extra residues from the 3'-terminus of tRNA to produce 5'-mononucleotides.</text>
        <dbReference type="EC" id="3.1.13.5"/>
    </reaction>
</comment>
<feature type="domain" description="HRDC" evidence="8">
    <location>
        <begin position="212"/>
        <end position="293"/>
    </location>
</feature>
<dbReference type="PANTHER" id="PTHR47649:SF1">
    <property type="entry name" value="RIBONUCLEASE D"/>
    <property type="match status" value="1"/>
</dbReference>
<dbReference type="GO" id="GO:0033890">
    <property type="term" value="F:ribonuclease D activity"/>
    <property type="evidence" value="ECO:0007669"/>
    <property type="project" value="UniProtKB-UniRule"/>
</dbReference>
<keyword evidence="4 6" id="KW-0378">Hydrolase</keyword>
<evidence type="ECO:0000256" key="5">
    <source>
        <dbReference type="ARBA" id="ARBA00022839"/>
    </source>
</evidence>
<sequence>MKIHPLITTTEALADLCTRLADAPFVTVDTEFMRENSYWPELCLIQIASPQEAAAIDPLAKGLDLKPLLDLMVDNEEVLKVFHAGGQDLEIVYNLTGKTPYPLFDTQVAAMALGMGEQVGYSNLVDSWLGISLDKGARFTDWSRRPLDKRQIDYAIGDVTHLAKIFPKMLERLRKRDRGAWLDNEMERLGNPASYENVPDLAWTRIRIPGRNPDTLGRLKALAAWREREAQHKNLPRGRIAKDETLADIAAHPPKVQADLAKVRGLSPSWAGNDIGGRMMTALAEAKPLSDAEMPAREDKKPGLGKEGALVADLLKLLLKIRARDSDVAAKLIARSDELELLAAGRREGLAMLEGWRFEQFGRDALDLVEGRLAFAVKNGKLRMTRTAEETGHERGSTVGPEDAADAGDAGIGTDAAADGGVQPRAEAEPAAKPRRRRRKPAGDGASAGDVQG</sequence>
<feature type="compositionally biased region" description="Low complexity" evidence="7">
    <location>
        <begin position="407"/>
        <end position="425"/>
    </location>
</feature>
<feature type="compositionally biased region" description="Basic and acidic residues" evidence="7">
    <location>
        <begin position="386"/>
        <end position="396"/>
    </location>
</feature>
<evidence type="ECO:0000256" key="4">
    <source>
        <dbReference type="ARBA" id="ARBA00022801"/>
    </source>
</evidence>
<evidence type="ECO:0000256" key="7">
    <source>
        <dbReference type="SAM" id="MobiDB-lite"/>
    </source>
</evidence>
<dbReference type="InterPro" id="IPR044876">
    <property type="entry name" value="HRDC_dom_sf"/>
</dbReference>
<protein>
    <recommendedName>
        <fullName evidence="6">Ribonuclease D</fullName>
        <shortName evidence="6">RNase D</shortName>
        <ecNumber evidence="6">3.1.13.5</ecNumber>
    </recommendedName>
</protein>
<dbReference type="GO" id="GO:0042780">
    <property type="term" value="P:tRNA 3'-end processing"/>
    <property type="evidence" value="ECO:0007669"/>
    <property type="project" value="UniProtKB-UniRule"/>
</dbReference>